<comment type="caution">
    <text evidence="1">The sequence shown here is derived from an EMBL/GenBank/DDBJ whole genome shotgun (WGS) entry which is preliminary data.</text>
</comment>
<dbReference type="AlphaFoldDB" id="A0A645B0P4"/>
<name>A0A645B0P4_9ZZZZ</name>
<accession>A0A645B0P4</accession>
<protein>
    <recommendedName>
        <fullName evidence="2">Lipoprotein</fullName>
    </recommendedName>
</protein>
<reference evidence="1" key="1">
    <citation type="submission" date="2019-08" db="EMBL/GenBank/DDBJ databases">
        <authorList>
            <person name="Kucharzyk K."/>
            <person name="Murdoch R.W."/>
            <person name="Higgins S."/>
            <person name="Loffler F."/>
        </authorList>
    </citation>
    <scope>NUCLEOTIDE SEQUENCE</scope>
</reference>
<dbReference type="EMBL" id="VSSQ01017066">
    <property type="protein sequence ID" value="MPM58997.1"/>
    <property type="molecule type" value="Genomic_DNA"/>
</dbReference>
<evidence type="ECO:0008006" key="2">
    <source>
        <dbReference type="Google" id="ProtNLM"/>
    </source>
</evidence>
<dbReference type="PROSITE" id="PS51257">
    <property type="entry name" value="PROKAR_LIPOPROTEIN"/>
    <property type="match status" value="1"/>
</dbReference>
<proteinExistence type="predicted"/>
<evidence type="ECO:0000313" key="1">
    <source>
        <dbReference type="EMBL" id="MPM58997.1"/>
    </source>
</evidence>
<sequence length="166" mass="18671">MKVKLFSLVLLLTLSACATKIPFEQTCLTCVQSQRLNCKGTDCPETVMSGSDCIALMDETGEKISMSYILQEEGIALQKGIPLTLAKVRGRYFVTGRDFKNLWILTPSNNTAKVKCILLPESNLKLPPVFELTDGNLLMRGEKREYSYVYDIDNEKWIKYTSKAGE</sequence>
<organism evidence="1">
    <name type="scientific">bioreactor metagenome</name>
    <dbReference type="NCBI Taxonomy" id="1076179"/>
    <lineage>
        <taxon>unclassified sequences</taxon>
        <taxon>metagenomes</taxon>
        <taxon>ecological metagenomes</taxon>
    </lineage>
</organism>
<gene>
    <name evidence="1" type="ORF">SDC9_105834</name>
</gene>